<dbReference type="AlphaFoldDB" id="A0A0A9B0D2"/>
<organism evidence="3">
    <name type="scientific">Arundo donax</name>
    <name type="common">Giant reed</name>
    <name type="synonym">Donax arundinaceus</name>
    <dbReference type="NCBI Taxonomy" id="35708"/>
    <lineage>
        <taxon>Eukaryota</taxon>
        <taxon>Viridiplantae</taxon>
        <taxon>Streptophyta</taxon>
        <taxon>Embryophyta</taxon>
        <taxon>Tracheophyta</taxon>
        <taxon>Spermatophyta</taxon>
        <taxon>Magnoliopsida</taxon>
        <taxon>Liliopsida</taxon>
        <taxon>Poales</taxon>
        <taxon>Poaceae</taxon>
        <taxon>PACMAD clade</taxon>
        <taxon>Arundinoideae</taxon>
        <taxon>Arundineae</taxon>
        <taxon>Arundo</taxon>
    </lineage>
</organism>
<feature type="domain" description="PDZ" evidence="2">
    <location>
        <begin position="390"/>
        <end position="428"/>
    </location>
</feature>
<sequence length="522" mass="59212">MTYMSDGDSSLSDPCSEDKSIASTQKGELVEGEISSTAELSAQVEQSAYNLRPRKGDSVKMQRRSEFARLREQQNQRRKRRKEAESEDVEFMECTFHSIKKFMDQLPKPRDVDFENRTEIINVDTNEAMDMGEWRPYFSSPDIGLFKTTLKGVSWEVEKSALQFAPFVVGLQSKVGDTEHFSCSGTVVEFSEDIHVIVTVANLVKKCPDTDELADGHKIYVYLHNHETCEGHLLYHDFYYNICLIRIESPVNLPVKGISANIEINFGKSCSRDVVTLGRDKETGILLVSTGMIIPKRSKFDCEELLVSTCRISKAEVGGPLMNFDGEFIGMNYYHTEETPFIQSSIVLKCLQQFTLFRKVVRPWHGLRVRTLYAEECDAFEKMQTNFCGATGVIIEKIEEQSSAKASGLNEGDIIDQVNGVYFSNAAELGGILLDIGTKYLSDCQQFHKPDDTNKISLFIKFRVRGCEPERTIVVDKFTSGGNRWPFPKPIIVRKYRDGNKVSEEWYAMECWVPASTRCGTQ</sequence>
<dbReference type="SUPFAM" id="SSF50156">
    <property type="entry name" value="PDZ domain-like"/>
    <property type="match status" value="1"/>
</dbReference>
<dbReference type="Gene3D" id="2.30.42.10">
    <property type="match status" value="1"/>
</dbReference>
<dbReference type="PANTHER" id="PTHR47389">
    <property type="entry name" value="OS09G0436400 PROTEIN"/>
    <property type="match status" value="1"/>
</dbReference>
<name>A0A0A9B0D2_ARUDO</name>
<reference evidence="3" key="2">
    <citation type="journal article" date="2015" name="Data Brief">
        <title>Shoot transcriptome of the giant reed, Arundo donax.</title>
        <authorList>
            <person name="Barrero R.A."/>
            <person name="Guerrero F.D."/>
            <person name="Moolhuijzen P."/>
            <person name="Goolsby J.A."/>
            <person name="Tidwell J."/>
            <person name="Bellgard S.E."/>
            <person name="Bellgard M.I."/>
        </authorList>
    </citation>
    <scope>NUCLEOTIDE SEQUENCE</scope>
    <source>
        <tissue evidence="3">Shoot tissue taken approximately 20 cm above the soil surface</tissue>
    </source>
</reference>
<dbReference type="EMBL" id="GBRH01241059">
    <property type="protein sequence ID" value="JAD56836.1"/>
    <property type="molecule type" value="Transcribed_RNA"/>
</dbReference>
<dbReference type="InterPro" id="IPR001478">
    <property type="entry name" value="PDZ"/>
</dbReference>
<proteinExistence type="predicted"/>
<dbReference type="SUPFAM" id="SSF50494">
    <property type="entry name" value="Trypsin-like serine proteases"/>
    <property type="match status" value="1"/>
</dbReference>
<dbReference type="Pfam" id="PF00595">
    <property type="entry name" value="PDZ"/>
    <property type="match status" value="1"/>
</dbReference>
<dbReference type="Pfam" id="PF13365">
    <property type="entry name" value="Trypsin_2"/>
    <property type="match status" value="1"/>
</dbReference>
<reference evidence="3" key="1">
    <citation type="submission" date="2014-09" db="EMBL/GenBank/DDBJ databases">
        <authorList>
            <person name="Magalhaes I.L.F."/>
            <person name="Oliveira U."/>
            <person name="Santos F.R."/>
            <person name="Vidigal T.H.D.A."/>
            <person name="Brescovit A.D."/>
            <person name="Santos A.J."/>
        </authorList>
    </citation>
    <scope>NUCLEOTIDE SEQUENCE</scope>
    <source>
        <tissue evidence="3">Shoot tissue taken approximately 20 cm above the soil surface</tissue>
    </source>
</reference>
<dbReference type="Gene3D" id="2.40.10.120">
    <property type="match status" value="1"/>
</dbReference>
<accession>A0A0A9B0D2</accession>
<dbReference type="InterPro" id="IPR036034">
    <property type="entry name" value="PDZ_sf"/>
</dbReference>
<dbReference type="PANTHER" id="PTHR47389:SF5">
    <property type="entry name" value="OS09G0436700 PROTEIN"/>
    <property type="match status" value="1"/>
</dbReference>
<dbReference type="InterPro" id="IPR009003">
    <property type="entry name" value="Peptidase_S1_PA"/>
</dbReference>
<protein>
    <recommendedName>
        <fullName evidence="2">PDZ domain-containing protein</fullName>
    </recommendedName>
</protein>
<feature type="region of interest" description="Disordered" evidence="1">
    <location>
        <begin position="1"/>
        <end position="34"/>
    </location>
</feature>
<evidence type="ECO:0000313" key="3">
    <source>
        <dbReference type="EMBL" id="JAD56836.1"/>
    </source>
</evidence>
<evidence type="ECO:0000259" key="2">
    <source>
        <dbReference type="Pfam" id="PF00595"/>
    </source>
</evidence>
<evidence type="ECO:0000256" key="1">
    <source>
        <dbReference type="SAM" id="MobiDB-lite"/>
    </source>
</evidence>